<keyword evidence="2" id="KW-1185">Reference proteome</keyword>
<protein>
    <submittedName>
        <fullName evidence="1">Uncharacterized protein</fullName>
    </submittedName>
</protein>
<dbReference type="Proteomes" id="UP001153199">
    <property type="component" value="Unassembled WGS sequence"/>
</dbReference>
<dbReference type="Gene3D" id="3.10.450.50">
    <property type="match status" value="1"/>
</dbReference>
<comment type="caution">
    <text evidence="1">The sequence shown here is derived from an EMBL/GenBank/DDBJ whole genome shotgun (WGS) entry which is preliminary data.</text>
</comment>
<dbReference type="InterPro" id="IPR032710">
    <property type="entry name" value="NTF2-like_dom_sf"/>
</dbReference>
<name>A0A9X4NZ70_9LACT</name>
<evidence type="ECO:0000313" key="2">
    <source>
        <dbReference type="Proteomes" id="UP001153199"/>
    </source>
</evidence>
<accession>A0A9X4NZ70</accession>
<dbReference type="AlphaFoldDB" id="A0A9X4NZ70"/>
<dbReference type="SUPFAM" id="SSF54427">
    <property type="entry name" value="NTF2-like"/>
    <property type="match status" value="1"/>
</dbReference>
<gene>
    <name evidence="1" type="ORF">NF717_12165</name>
</gene>
<dbReference type="RefSeq" id="WP_279369188.1">
    <property type="nucleotide sequence ID" value="NZ_JAMWFV010000148.1"/>
</dbReference>
<proteinExistence type="predicted"/>
<reference evidence="1" key="1">
    <citation type="submission" date="2022-06" db="EMBL/GenBank/DDBJ databases">
        <title>Lactococcus from bovine mastitis in China.</title>
        <authorList>
            <person name="Lin Y."/>
            <person name="Han B."/>
        </authorList>
    </citation>
    <scope>NUCLEOTIDE SEQUENCE</scope>
    <source>
        <strain evidence="1">Ningxia-I-26</strain>
    </source>
</reference>
<dbReference type="EMBL" id="JAMWFV010000148">
    <property type="protein sequence ID" value="MDG6146389.1"/>
    <property type="molecule type" value="Genomic_DNA"/>
</dbReference>
<sequence length="79" mass="8845">ANIVADEANAGGAGLIDEWFEAWREPDVSVRERSLARISVAEVQFRDRFSFTDGLADLLPHIAAAQRFMPGLRMERRGD</sequence>
<organism evidence="1 2">
    <name type="scientific">Lactococcus formosensis</name>
    <dbReference type="NCBI Taxonomy" id="1281486"/>
    <lineage>
        <taxon>Bacteria</taxon>
        <taxon>Bacillati</taxon>
        <taxon>Bacillota</taxon>
        <taxon>Bacilli</taxon>
        <taxon>Lactobacillales</taxon>
        <taxon>Streptococcaceae</taxon>
        <taxon>Lactococcus</taxon>
    </lineage>
</organism>
<feature type="non-terminal residue" evidence="1">
    <location>
        <position position="1"/>
    </location>
</feature>
<evidence type="ECO:0000313" key="1">
    <source>
        <dbReference type="EMBL" id="MDG6146389.1"/>
    </source>
</evidence>
<feature type="non-terminal residue" evidence="1">
    <location>
        <position position="79"/>
    </location>
</feature>